<dbReference type="AlphaFoldDB" id="A0A673H933"/>
<evidence type="ECO:0000259" key="2">
    <source>
        <dbReference type="PROSITE" id="PS50279"/>
    </source>
</evidence>
<dbReference type="SMART" id="SM00131">
    <property type="entry name" value="KU"/>
    <property type="match status" value="1"/>
</dbReference>
<dbReference type="GO" id="GO:0005615">
    <property type="term" value="C:extracellular space"/>
    <property type="evidence" value="ECO:0007669"/>
    <property type="project" value="TreeGrafter"/>
</dbReference>
<dbReference type="GO" id="GO:0004867">
    <property type="term" value="F:serine-type endopeptidase inhibitor activity"/>
    <property type="evidence" value="ECO:0007669"/>
    <property type="project" value="InterPro"/>
</dbReference>
<dbReference type="PROSITE" id="PS50279">
    <property type="entry name" value="BPTI_KUNITZ_2"/>
    <property type="match status" value="1"/>
</dbReference>
<dbReference type="InterPro" id="IPR002223">
    <property type="entry name" value="Kunitz_BPTI"/>
</dbReference>
<keyword evidence="1" id="KW-1015">Disulfide bond</keyword>
<dbReference type="PROSITE" id="PS00280">
    <property type="entry name" value="BPTI_KUNITZ_1"/>
    <property type="match status" value="1"/>
</dbReference>
<dbReference type="SUPFAM" id="SSF57362">
    <property type="entry name" value="BPTI-like"/>
    <property type="match status" value="1"/>
</dbReference>
<dbReference type="Gene3D" id="4.10.410.10">
    <property type="entry name" value="Pancreatic trypsin inhibitor Kunitz domain"/>
    <property type="match status" value="1"/>
</dbReference>
<name>A0A673H933_9TELE</name>
<dbReference type="InterPro" id="IPR036880">
    <property type="entry name" value="Kunitz_BPTI_sf"/>
</dbReference>
<proteinExistence type="predicted"/>
<reference evidence="3" key="2">
    <citation type="submission" date="2025-09" db="UniProtKB">
        <authorList>
            <consortium name="Ensembl"/>
        </authorList>
    </citation>
    <scope>IDENTIFICATION</scope>
</reference>
<accession>A0A673H933</accession>
<evidence type="ECO:0000313" key="4">
    <source>
        <dbReference type="Proteomes" id="UP000472270"/>
    </source>
</evidence>
<sequence length="73" mass="8451">MCDITCIPDHLVTKLPISSGPCRDYNIRWYYDRQANACAQFWYGGCDGNRNRFDTEEDCKKTCVVVRAGKMHI</sequence>
<dbReference type="Ensembl" id="ENSSRHT00000022769.1">
    <property type="protein sequence ID" value="ENSSRHP00000022086.1"/>
    <property type="gene ID" value="ENSSRHG00000011722.1"/>
</dbReference>
<dbReference type="Pfam" id="PF00014">
    <property type="entry name" value="Kunitz_BPTI"/>
    <property type="match status" value="1"/>
</dbReference>
<evidence type="ECO:0000256" key="1">
    <source>
        <dbReference type="ARBA" id="ARBA00023157"/>
    </source>
</evidence>
<reference evidence="3" key="1">
    <citation type="submission" date="2025-08" db="UniProtKB">
        <authorList>
            <consortium name="Ensembl"/>
        </authorList>
    </citation>
    <scope>IDENTIFICATION</scope>
</reference>
<dbReference type="FunFam" id="4.10.410.10:FF:000045">
    <property type="entry name" value="Collagen type XXVIII alpha 1 a"/>
    <property type="match status" value="1"/>
</dbReference>
<evidence type="ECO:0000313" key="3">
    <source>
        <dbReference type="Ensembl" id="ENSSRHP00000022086.1"/>
    </source>
</evidence>
<keyword evidence="4" id="KW-1185">Reference proteome</keyword>
<dbReference type="PANTHER" id="PTHR10083:SF375">
    <property type="entry name" value="BPTI_KUNITZ INHIBITOR DOMAIN-CONTAINING PROTEIN"/>
    <property type="match status" value="1"/>
</dbReference>
<dbReference type="Proteomes" id="UP000472270">
    <property type="component" value="Unassembled WGS sequence"/>
</dbReference>
<protein>
    <recommendedName>
        <fullName evidence="2">BPTI/Kunitz inhibitor domain-containing protein</fullName>
    </recommendedName>
</protein>
<organism evidence="3 4">
    <name type="scientific">Sinocyclocheilus rhinocerous</name>
    <dbReference type="NCBI Taxonomy" id="307959"/>
    <lineage>
        <taxon>Eukaryota</taxon>
        <taxon>Metazoa</taxon>
        <taxon>Chordata</taxon>
        <taxon>Craniata</taxon>
        <taxon>Vertebrata</taxon>
        <taxon>Euteleostomi</taxon>
        <taxon>Actinopterygii</taxon>
        <taxon>Neopterygii</taxon>
        <taxon>Teleostei</taxon>
        <taxon>Ostariophysi</taxon>
        <taxon>Cypriniformes</taxon>
        <taxon>Cyprinidae</taxon>
        <taxon>Cyprininae</taxon>
        <taxon>Sinocyclocheilus</taxon>
    </lineage>
</organism>
<dbReference type="InterPro" id="IPR050098">
    <property type="entry name" value="TFPI/VKTCI-like"/>
</dbReference>
<dbReference type="PANTHER" id="PTHR10083">
    <property type="entry name" value="KUNITZ-TYPE PROTEASE INHIBITOR-RELATED"/>
    <property type="match status" value="1"/>
</dbReference>
<dbReference type="InterPro" id="IPR020901">
    <property type="entry name" value="Prtase_inh_Kunz-CS"/>
</dbReference>
<feature type="domain" description="BPTI/Kunitz inhibitor" evidence="2">
    <location>
        <begin position="13"/>
        <end position="63"/>
    </location>
</feature>
<dbReference type="PRINTS" id="PR00759">
    <property type="entry name" value="BASICPTASE"/>
</dbReference>